<dbReference type="GO" id="GO:0003700">
    <property type="term" value="F:DNA-binding transcription factor activity"/>
    <property type="evidence" value="ECO:0007669"/>
    <property type="project" value="InterPro"/>
</dbReference>
<dbReference type="Pfam" id="PF00392">
    <property type="entry name" value="GntR"/>
    <property type="match status" value="1"/>
</dbReference>
<reference evidence="5 6" key="1">
    <citation type="submission" date="2016-10" db="EMBL/GenBank/DDBJ databases">
        <authorList>
            <person name="de Groot N.N."/>
        </authorList>
    </citation>
    <scope>NUCLEOTIDE SEQUENCE [LARGE SCALE GENOMIC DNA]</scope>
    <source>
        <strain evidence="5 6">DSM 22900</strain>
    </source>
</reference>
<dbReference type="Gene3D" id="1.10.10.10">
    <property type="entry name" value="Winged helix-like DNA-binding domain superfamily/Winged helix DNA-binding domain"/>
    <property type="match status" value="1"/>
</dbReference>
<dbReference type="InterPro" id="IPR000524">
    <property type="entry name" value="Tscrpt_reg_HTH_GntR"/>
</dbReference>
<proteinExistence type="predicted"/>
<evidence type="ECO:0000259" key="4">
    <source>
        <dbReference type="PROSITE" id="PS50949"/>
    </source>
</evidence>
<dbReference type="InterPro" id="IPR036388">
    <property type="entry name" value="WH-like_DNA-bd_sf"/>
</dbReference>
<protein>
    <submittedName>
        <fullName evidence="5">Substrate-binding protein-like domain-containing protein</fullName>
    </submittedName>
</protein>
<name>A0A1I1GZL0_9SPHI</name>
<dbReference type="SUPFAM" id="SSF46785">
    <property type="entry name" value="Winged helix' DNA-binding domain"/>
    <property type="match status" value="1"/>
</dbReference>
<keyword evidence="2" id="KW-0238">DNA-binding</keyword>
<organism evidence="5 6">
    <name type="scientific">Parapedobacter composti</name>
    <dbReference type="NCBI Taxonomy" id="623281"/>
    <lineage>
        <taxon>Bacteria</taxon>
        <taxon>Pseudomonadati</taxon>
        <taxon>Bacteroidota</taxon>
        <taxon>Sphingobacteriia</taxon>
        <taxon>Sphingobacteriales</taxon>
        <taxon>Sphingobacteriaceae</taxon>
        <taxon>Parapedobacter</taxon>
    </lineage>
</organism>
<dbReference type="CDD" id="cd07377">
    <property type="entry name" value="WHTH_GntR"/>
    <property type="match status" value="1"/>
</dbReference>
<dbReference type="OrthoDB" id="742238at2"/>
<accession>A0A1I1GZL0</accession>
<evidence type="ECO:0000256" key="3">
    <source>
        <dbReference type="ARBA" id="ARBA00023163"/>
    </source>
</evidence>
<dbReference type="AlphaFoldDB" id="A0A1I1GZL0"/>
<dbReference type="InterPro" id="IPR036390">
    <property type="entry name" value="WH_DNA-bd_sf"/>
</dbReference>
<dbReference type="STRING" id="623281.SAMN05421747_105165"/>
<evidence type="ECO:0000256" key="1">
    <source>
        <dbReference type="ARBA" id="ARBA00023015"/>
    </source>
</evidence>
<dbReference type="Gene3D" id="3.40.50.2300">
    <property type="match status" value="2"/>
</dbReference>
<dbReference type="GO" id="GO:0003677">
    <property type="term" value="F:DNA binding"/>
    <property type="evidence" value="ECO:0007669"/>
    <property type="project" value="UniProtKB-KW"/>
</dbReference>
<dbReference type="InterPro" id="IPR046335">
    <property type="entry name" value="LacI/GalR-like_sensor"/>
</dbReference>
<dbReference type="InterPro" id="IPR028082">
    <property type="entry name" value="Peripla_BP_I"/>
</dbReference>
<evidence type="ECO:0000256" key="2">
    <source>
        <dbReference type="ARBA" id="ARBA00023125"/>
    </source>
</evidence>
<keyword evidence="6" id="KW-1185">Reference proteome</keyword>
<dbReference type="SMART" id="SM00345">
    <property type="entry name" value="HTH_GNTR"/>
    <property type="match status" value="1"/>
</dbReference>
<evidence type="ECO:0000313" key="5">
    <source>
        <dbReference type="EMBL" id="SFC16936.1"/>
    </source>
</evidence>
<keyword evidence="1" id="KW-0805">Transcription regulation</keyword>
<dbReference type="EMBL" id="FOLL01000005">
    <property type="protein sequence ID" value="SFC16936.1"/>
    <property type="molecule type" value="Genomic_DNA"/>
</dbReference>
<dbReference type="PANTHER" id="PTHR38445">
    <property type="entry name" value="HTH-TYPE TRANSCRIPTIONAL REPRESSOR YTRA"/>
    <property type="match status" value="1"/>
</dbReference>
<dbReference type="PROSITE" id="PS50949">
    <property type="entry name" value="HTH_GNTR"/>
    <property type="match status" value="1"/>
</dbReference>
<dbReference type="Proteomes" id="UP000199577">
    <property type="component" value="Unassembled WGS sequence"/>
</dbReference>
<dbReference type="Pfam" id="PF13377">
    <property type="entry name" value="Peripla_BP_3"/>
    <property type="match status" value="1"/>
</dbReference>
<gene>
    <name evidence="5" type="ORF">SAMN05421747_105165</name>
</gene>
<dbReference type="PANTHER" id="PTHR38445:SF10">
    <property type="entry name" value="GNTR-FAMILY TRANSCRIPTIONAL REGULATOR"/>
    <property type="match status" value="1"/>
</dbReference>
<keyword evidence="3" id="KW-0804">Transcription</keyword>
<feature type="domain" description="HTH gntR-type" evidence="4">
    <location>
        <begin position="20"/>
        <end position="88"/>
    </location>
</feature>
<evidence type="ECO:0000313" key="6">
    <source>
        <dbReference type="Proteomes" id="UP000199577"/>
    </source>
</evidence>
<sequence length="349" mass="39711">MRNRPFFKKEEITVDLSSQIPFYKQLTTSIQHLIETGRYKHGDILPSMNVLSESLSVSKETVKKAYAILREKGVIESAQGKGFYVKENKGALNVLMIFDKLSTYKLVLARSFKENTGENIQTTIRLHDQDIDLFETLVHENLDNFDYYLITPHFPIDDDIQRRAITALGKIPNRKLVILDRKVESFPGNYGMVYQDYEQDVQRGLSQGRELFEKYTTVNTISTAGSLYGAFTEKGIARFCLEHGIDHRIYKTINPEKVLKGGVYIVLNSQLDIELIEIIRIAKSKGLKIGDDIGIVSYNESPINEIILDGLTVLSTDFQEMGALAAEMVKSGKLSKIWNKFDLIIRKTL</sequence>
<dbReference type="SUPFAM" id="SSF53822">
    <property type="entry name" value="Periplasmic binding protein-like I"/>
    <property type="match status" value="1"/>
</dbReference>